<name>A0ABW6RJJ0_9ACTN</name>
<accession>A0ABW6RJJ0</accession>
<evidence type="ECO:0000256" key="1">
    <source>
        <dbReference type="SAM" id="MobiDB-lite"/>
    </source>
</evidence>
<keyword evidence="4" id="KW-1185">Reference proteome</keyword>
<feature type="transmembrane region" description="Helical" evidence="2">
    <location>
        <begin position="141"/>
        <end position="167"/>
    </location>
</feature>
<evidence type="ECO:0008006" key="5">
    <source>
        <dbReference type="Google" id="ProtNLM"/>
    </source>
</evidence>
<dbReference type="Proteomes" id="UP001601976">
    <property type="component" value="Unassembled WGS sequence"/>
</dbReference>
<keyword evidence="2" id="KW-0812">Transmembrane</keyword>
<protein>
    <recommendedName>
        <fullName evidence="5">Integral membrane protein</fullName>
    </recommendedName>
</protein>
<feature type="transmembrane region" description="Helical" evidence="2">
    <location>
        <begin position="206"/>
        <end position="231"/>
    </location>
</feature>
<evidence type="ECO:0000256" key="2">
    <source>
        <dbReference type="SAM" id="Phobius"/>
    </source>
</evidence>
<evidence type="ECO:0000313" key="4">
    <source>
        <dbReference type="Proteomes" id="UP001601976"/>
    </source>
</evidence>
<feature type="compositionally biased region" description="Gly residues" evidence="1">
    <location>
        <begin position="96"/>
        <end position="118"/>
    </location>
</feature>
<dbReference type="RefSeq" id="WP_387896687.1">
    <property type="nucleotide sequence ID" value="NZ_JBIAPK010000007.1"/>
</dbReference>
<evidence type="ECO:0000313" key="3">
    <source>
        <dbReference type="EMBL" id="MFF3341711.1"/>
    </source>
</evidence>
<comment type="caution">
    <text evidence="3">The sequence shown here is derived from an EMBL/GenBank/DDBJ whole genome shotgun (WGS) entry which is preliminary data.</text>
</comment>
<gene>
    <name evidence="3" type="ORF">ACFYWW_23790</name>
</gene>
<feature type="compositionally biased region" description="Low complexity" evidence="1">
    <location>
        <begin position="180"/>
        <end position="201"/>
    </location>
</feature>
<dbReference type="EMBL" id="JBIAPK010000007">
    <property type="protein sequence ID" value="MFF3341711.1"/>
    <property type="molecule type" value="Genomic_DNA"/>
</dbReference>
<reference evidence="3 4" key="1">
    <citation type="submission" date="2024-10" db="EMBL/GenBank/DDBJ databases">
        <title>The Natural Products Discovery Center: Release of the First 8490 Sequenced Strains for Exploring Actinobacteria Biosynthetic Diversity.</title>
        <authorList>
            <person name="Kalkreuter E."/>
            <person name="Kautsar S.A."/>
            <person name="Yang D."/>
            <person name="Bader C.D."/>
            <person name="Teijaro C.N."/>
            <person name="Fluegel L."/>
            <person name="Davis C.M."/>
            <person name="Simpson J.R."/>
            <person name="Lauterbach L."/>
            <person name="Steele A.D."/>
            <person name="Gui C."/>
            <person name="Meng S."/>
            <person name="Li G."/>
            <person name="Viehrig K."/>
            <person name="Ye F."/>
            <person name="Su P."/>
            <person name="Kiefer A.F."/>
            <person name="Nichols A."/>
            <person name="Cepeda A.J."/>
            <person name="Yan W."/>
            <person name="Fan B."/>
            <person name="Jiang Y."/>
            <person name="Adhikari A."/>
            <person name="Zheng C.-J."/>
            <person name="Schuster L."/>
            <person name="Cowan T.M."/>
            <person name="Smanski M.J."/>
            <person name="Chevrette M.G."/>
            <person name="De Carvalho L.P.S."/>
            <person name="Shen B."/>
        </authorList>
    </citation>
    <scope>NUCLEOTIDE SEQUENCE [LARGE SCALE GENOMIC DNA]</scope>
    <source>
        <strain evidence="3 4">NPDC003029</strain>
    </source>
</reference>
<feature type="region of interest" description="Disordered" evidence="1">
    <location>
        <begin position="174"/>
        <end position="201"/>
    </location>
</feature>
<feature type="region of interest" description="Disordered" evidence="1">
    <location>
        <begin position="1"/>
        <end position="126"/>
    </location>
</feature>
<proteinExistence type="predicted"/>
<organism evidence="3 4">
    <name type="scientific">Streptomyces flavidovirens</name>
    <dbReference type="NCBI Taxonomy" id="67298"/>
    <lineage>
        <taxon>Bacteria</taxon>
        <taxon>Bacillati</taxon>
        <taxon>Actinomycetota</taxon>
        <taxon>Actinomycetes</taxon>
        <taxon>Kitasatosporales</taxon>
        <taxon>Streptomycetaceae</taxon>
        <taxon>Streptomyces</taxon>
    </lineage>
</organism>
<sequence>MTDRRRRAALRLPLSATHAGQRGSQLLLRDRQSSSTPPPSPQGDDNPFAPPPEGRPDQPWQPRKPANGGGQDDGQDQQDNPPSSPGGWSPRQPGRQSGGFGGPGRQGGPEGPGGGGNGPALRWDPTDPAQRRARYALLSGMWAFFFALFDLPEVALLLGALALYWGISSLRAKPRRGQDATTGTSAAPNTGAPAPTAASTRPQTTAAVSGLVTAALALTIVATTFTVQLIYRDYYTCVQDSLTQSAQVSCNDLLPKPLRPVFGVKE</sequence>
<keyword evidence="2" id="KW-1133">Transmembrane helix</keyword>
<keyword evidence="2" id="KW-0472">Membrane</keyword>